<evidence type="ECO:0000313" key="2">
    <source>
        <dbReference type="EMBL" id="AOA58766.1"/>
    </source>
</evidence>
<protein>
    <submittedName>
        <fullName evidence="2">DNA metabolism protein</fullName>
    </submittedName>
</protein>
<dbReference type="Proteomes" id="UP000093391">
    <property type="component" value="Chromosome"/>
</dbReference>
<dbReference type="NCBIfam" id="TIGR03915">
    <property type="entry name" value="SAM_7_link_chp"/>
    <property type="match status" value="1"/>
</dbReference>
<gene>
    <name evidence="2" type="ORF">BFG52_10675</name>
</gene>
<proteinExistence type="predicted"/>
<dbReference type="RefSeq" id="WP_067555844.1">
    <property type="nucleotide sequence ID" value="NZ_CP016895.1"/>
</dbReference>
<name>A0A1B2M0N5_9GAMM</name>
<organism evidence="2 3">
    <name type="scientific">Acinetobacter larvae</name>
    <dbReference type="NCBI Taxonomy" id="1789224"/>
    <lineage>
        <taxon>Bacteria</taxon>
        <taxon>Pseudomonadati</taxon>
        <taxon>Pseudomonadota</taxon>
        <taxon>Gammaproteobacteria</taxon>
        <taxon>Moraxellales</taxon>
        <taxon>Moraxellaceae</taxon>
        <taxon>Acinetobacter</taxon>
    </lineage>
</organism>
<dbReference type="Pfam" id="PF13566">
    <property type="entry name" value="DUF4130"/>
    <property type="match status" value="1"/>
</dbReference>
<sequence>MIYGYDGSLAGLLSCVFRAFQFREFGITLQRSQALQQQLFTDSIEVATHTAHAERVWIALQKKLSSGALRRVYYAFLSEQPCAHQHIFNFLVYVFQSKQSVAEDYGHPDVLAVAQWAKQVGREKHRMEAFVRFKKTKQALYLSLIRPDFDVLPIIQAHFQQRYQDQQWLIYDERRRYGIYYDLTEIHQVAMHAEQIDSHLGTGQSQQFSVALDEQERQYDQLWKDYFQSVNISSRQNLKLHIQYLPKRYWRYLNEKDLS</sequence>
<dbReference type="KEGG" id="ala:BFG52_10675"/>
<dbReference type="InterPro" id="IPR023875">
    <property type="entry name" value="DNA_repair_put"/>
</dbReference>
<reference evidence="2 3" key="1">
    <citation type="submission" date="2016-08" db="EMBL/GenBank/DDBJ databases">
        <authorList>
            <person name="Seilhamer J.J."/>
        </authorList>
    </citation>
    <scope>NUCLEOTIDE SEQUENCE [LARGE SCALE GENOMIC DNA]</scope>
    <source>
        <strain evidence="2 3">BRTC-1</strain>
    </source>
</reference>
<dbReference type="STRING" id="1789224.BFG52_10675"/>
<dbReference type="InterPro" id="IPR025404">
    <property type="entry name" value="DUF4130"/>
</dbReference>
<accession>A0A1B2M0N5</accession>
<feature type="domain" description="DUF4130" evidence="1">
    <location>
        <begin position="84"/>
        <end position="255"/>
    </location>
</feature>
<keyword evidence="3" id="KW-1185">Reference proteome</keyword>
<dbReference type="EMBL" id="CP016895">
    <property type="protein sequence ID" value="AOA58766.1"/>
    <property type="molecule type" value="Genomic_DNA"/>
</dbReference>
<dbReference type="AlphaFoldDB" id="A0A1B2M0N5"/>
<dbReference type="OrthoDB" id="5290748at2"/>
<evidence type="ECO:0000313" key="3">
    <source>
        <dbReference type="Proteomes" id="UP000093391"/>
    </source>
</evidence>
<evidence type="ECO:0000259" key="1">
    <source>
        <dbReference type="Pfam" id="PF13566"/>
    </source>
</evidence>